<protein>
    <submittedName>
        <fullName evidence="2">Penicillin-binding protein</fullName>
    </submittedName>
</protein>
<sequence>MKSRVLKWIAAGLIAVVLVAGTGLFLFRGALLRCVADEKLAALEQRYNLRIAYRELGMPSLSVIRLEGLTVVPEDHDTLLTLEKAEIDIDLLPLLRKRVSVHQVDVE</sequence>
<keyword evidence="1" id="KW-0472">Membrane</keyword>
<accession>A0A921FFG9</accession>
<evidence type="ECO:0000313" key="2">
    <source>
        <dbReference type="EMBL" id="HJF08807.1"/>
    </source>
</evidence>
<evidence type="ECO:0000313" key="3">
    <source>
        <dbReference type="Proteomes" id="UP000718012"/>
    </source>
</evidence>
<reference evidence="2" key="1">
    <citation type="journal article" date="2021" name="PeerJ">
        <title>Extensive microbial diversity within the chicken gut microbiome revealed by metagenomics and culture.</title>
        <authorList>
            <person name="Gilroy R."/>
            <person name="Ravi A."/>
            <person name="Getino M."/>
            <person name="Pursley I."/>
            <person name="Horton D.L."/>
            <person name="Alikhan N.F."/>
            <person name="Baker D."/>
            <person name="Gharbi K."/>
            <person name="Hall N."/>
            <person name="Watson M."/>
            <person name="Adriaenssens E.M."/>
            <person name="Foster-Nyarko E."/>
            <person name="Jarju S."/>
            <person name="Secka A."/>
            <person name="Antonio M."/>
            <person name="Oren A."/>
            <person name="Chaudhuri R.R."/>
            <person name="La Ragione R."/>
            <person name="Hildebrand F."/>
            <person name="Pallen M.J."/>
        </authorList>
    </citation>
    <scope>NUCLEOTIDE SEQUENCE</scope>
    <source>
        <strain evidence="2">CHK165-8395</strain>
    </source>
</reference>
<organism evidence="2 3">
    <name type="scientific">Phocaeicola coprocola</name>
    <dbReference type="NCBI Taxonomy" id="310298"/>
    <lineage>
        <taxon>Bacteria</taxon>
        <taxon>Pseudomonadati</taxon>
        <taxon>Bacteroidota</taxon>
        <taxon>Bacteroidia</taxon>
        <taxon>Bacteroidales</taxon>
        <taxon>Bacteroidaceae</taxon>
        <taxon>Phocaeicola</taxon>
    </lineage>
</organism>
<keyword evidence="1" id="KW-1133">Transmembrane helix</keyword>
<dbReference type="EMBL" id="DYXD01000253">
    <property type="protein sequence ID" value="HJF08807.1"/>
    <property type="molecule type" value="Genomic_DNA"/>
</dbReference>
<feature type="transmembrane region" description="Helical" evidence="1">
    <location>
        <begin position="6"/>
        <end position="27"/>
    </location>
</feature>
<proteinExistence type="predicted"/>
<dbReference type="Proteomes" id="UP000718012">
    <property type="component" value="Unassembled WGS sequence"/>
</dbReference>
<comment type="caution">
    <text evidence="2">The sequence shown here is derived from an EMBL/GenBank/DDBJ whole genome shotgun (WGS) entry which is preliminary data.</text>
</comment>
<gene>
    <name evidence="2" type="ORF">K8U81_11605</name>
</gene>
<name>A0A921FFG9_9BACT</name>
<reference evidence="2" key="2">
    <citation type="submission" date="2021-09" db="EMBL/GenBank/DDBJ databases">
        <authorList>
            <person name="Gilroy R."/>
        </authorList>
    </citation>
    <scope>NUCLEOTIDE SEQUENCE</scope>
    <source>
        <strain evidence="2">CHK165-8395</strain>
    </source>
</reference>
<feature type="non-terminal residue" evidence="2">
    <location>
        <position position="107"/>
    </location>
</feature>
<evidence type="ECO:0000256" key="1">
    <source>
        <dbReference type="SAM" id="Phobius"/>
    </source>
</evidence>
<dbReference type="AlphaFoldDB" id="A0A921FFG9"/>
<keyword evidence="1" id="KW-0812">Transmembrane</keyword>